<evidence type="ECO:0000313" key="1">
    <source>
        <dbReference type="EMBL" id="KAF9890658.1"/>
    </source>
</evidence>
<comment type="caution">
    <text evidence="1">The sequence shown here is derived from an EMBL/GenBank/DDBJ whole genome shotgun (WGS) entry which is preliminary data.</text>
</comment>
<name>A0AAD4CRW0_ASPNN</name>
<reference evidence="1" key="1">
    <citation type="journal article" date="2019" name="Beilstein J. Org. Chem.">
        <title>Nanangenines: drimane sesquiterpenoids as the dominant metabolite cohort of a novel Australian fungus, Aspergillus nanangensis.</title>
        <authorList>
            <person name="Lacey H.J."/>
            <person name="Gilchrist C.L.M."/>
            <person name="Crombie A."/>
            <person name="Kalaitzis J.A."/>
            <person name="Vuong D."/>
            <person name="Rutledge P.J."/>
            <person name="Turner P."/>
            <person name="Pitt J.I."/>
            <person name="Lacey E."/>
            <person name="Chooi Y.H."/>
            <person name="Piggott A.M."/>
        </authorList>
    </citation>
    <scope>NUCLEOTIDE SEQUENCE</scope>
    <source>
        <strain evidence="1">MST-FP2251</strain>
    </source>
</reference>
<dbReference type="Proteomes" id="UP001194746">
    <property type="component" value="Unassembled WGS sequence"/>
</dbReference>
<dbReference type="AlphaFoldDB" id="A0AAD4CRW0"/>
<proteinExistence type="predicted"/>
<dbReference type="EMBL" id="VCAU01000025">
    <property type="protein sequence ID" value="KAF9890658.1"/>
    <property type="molecule type" value="Genomic_DNA"/>
</dbReference>
<reference evidence="1" key="2">
    <citation type="submission" date="2020-02" db="EMBL/GenBank/DDBJ databases">
        <authorList>
            <person name="Gilchrist C.L.M."/>
            <person name="Chooi Y.-H."/>
        </authorList>
    </citation>
    <scope>NUCLEOTIDE SEQUENCE</scope>
    <source>
        <strain evidence="1">MST-FP2251</strain>
    </source>
</reference>
<accession>A0AAD4CRW0</accession>
<sequence length="58" mass="6403">MTIILENESPPASLADTAAMEAACQWFIYTIKRPWANVLNIARILGLRALGLGIDMEK</sequence>
<evidence type="ECO:0000313" key="2">
    <source>
        <dbReference type="Proteomes" id="UP001194746"/>
    </source>
</evidence>
<gene>
    <name evidence="1" type="ORF">FE257_005789</name>
</gene>
<protein>
    <submittedName>
        <fullName evidence="1">Uncharacterized protein</fullName>
    </submittedName>
</protein>
<keyword evidence="2" id="KW-1185">Reference proteome</keyword>
<organism evidence="1 2">
    <name type="scientific">Aspergillus nanangensis</name>
    <dbReference type="NCBI Taxonomy" id="2582783"/>
    <lineage>
        <taxon>Eukaryota</taxon>
        <taxon>Fungi</taxon>
        <taxon>Dikarya</taxon>
        <taxon>Ascomycota</taxon>
        <taxon>Pezizomycotina</taxon>
        <taxon>Eurotiomycetes</taxon>
        <taxon>Eurotiomycetidae</taxon>
        <taxon>Eurotiales</taxon>
        <taxon>Aspergillaceae</taxon>
        <taxon>Aspergillus</taxon>
        <taxon>Aspergillus subgen. Circumdati</taxon>
    </lineage>
</organism>